<feature type="region of interest" description="Domain III" evidence="6">
    <location>
        <begin position="156"/>
        <end position="209"/>
    </location>
</feature>
<dbReference type="RefSeq" id="WP_121937382.1">
    <property type="nucleotide sequence ID" value="NZ_REFR01000009.1"/>
</dbReference>
<dbReference type="InterPro" id="IPR000085">
    <property type="entry name" value="RuvA"/>
</dbReference>
<dbReference type="NCBIfam" id="TIGR00084">
    <property type="entry name" value="ruvA"/>
    <property type="match status" value="1"/>
</dbReference>
<comment type="subcellular location">
    <subcellularLocation>
        <location evidence="6">Cytoplasm</location>
    </subcellularLocation>
</comment>
<evidence type="ECO:0000259" key="7">
    <source>
        <dbReference type="Pfam" id="PF01330"/>
    </source>
</evidence>
<comment type="caution">
    <text evidence="6">Lacks conserved residue(s) required for the propagation of feature annotation.</text>
</comment>
<dbReference type="GO" id="GO:0006281">
    <property type="term" value="P:DNA repair"/>
    <property type="evidence" value="ECO:0007669"/>
    <property type="project" value="UniProtKB-UniRule"/>
</dbReference>
<evidence type="ECO:0000313" key="10">
    <source>
        <dbReference type="Proteomes" id="UP000271227"/>
    </source>
</evidence>
<dbReference type="SUPFAM" id="SSF47781">
    <property type="entry name" value="RuvA domain 2-like"/>
    <property type="match status" value="1"/>
</dbReference>
<dbReference type="Gene3D" id="1.10.150.20">
    <property type="entry name" value="5' to 3' exonuclease, C-terminal subdomain"/>
    <property type="match status" value="1"/>
</dbReference>
<dbReference type="GO" id="GO:0048476">
    <property type="term" value="C:Holliday junction resolvase complex"/>
    <property type="evidence" value="ECO:0007669"/>
    <property type="project" value="UniProtKB-UniRule"/>
</dbReference>
<dbReference type="InterPro" id="IPR011114">
    <property type="entry name" value="RuvA_C"/>
</dbReference>
<evidence type="ECO:0000256" key="5">
    <source>
        <dbReference type="ARBA" id="ARBA00023204"/>
    </source>
</evidence>
<keyword evidence="2 6" id="KW-0227">DNA damage</keyword>
<evidence type="ECO:0000256" key="4">
    <source>
        <dbReference type="ARBA" id="ARBA00023172"/>
    </source>
</evidence>
<dbReference type="GO" id="GO:0006310">
    <property type="term" value="P:DNA recombination"/>
    <property type="evidence" value="ECO:0007669"/>
    <property type="project" value="UniProtKB-UniRule"/>
</dbReference>
<evidence type="ECO:0000313" key="9">
    <source>
        <dbReference type="EMBL" id="RMB12189.1"/>
    </source>
</evidence>
<dbReference type="AlphaFoldDB" id="A0A3M0CXB7"/>
<keyword evidence="9" id="KW-0378">Hydrolase</keyword>
<reference evidence="9 10" key="1">
    <citation type="submission" date="2018-10" db="EMBL/GenBank/DDBJ databases">
        <title>Genomic Encyclopedia of Archaeal and Bacterial Type Strains, Phase II (KMG-II): from individual species to whole genera.</title>
        <authorList>
            <person name="Goeker M."/>
        </authorList>
    </citation>
    <scope>NUCLEOTIDE SEQUENCE [LARGE SCALE GENOMIC DNA]</scope>
    <source>
        <strain evidence="9 10">DSM 25217</strain>
    </source>
</reference>
<dbReference type="Gene3D" id="2.40.50.140">
    <property type="entry name" value="Nucleic acid-binding proteins"/>
    <property type="match status" value="1"/>
</dbReference>
<dbReference type="GO" id="GO:0005737">
    <property type="term" value="C:cytoplasm"/>
    <property type="evidence" value="ECO:0007669"/>
    <property type="project" value="UniProtKB-SubCell"/>
</dbReference>
<accession>A0A3M0CXB7</accession>
<dbReference type="FunCoup" id="A0A3M0CXB7">
    <property type="interactions" value="232"/>
</dbReference>
<dbReference type="InterPro" id="IPR012340">
    <property type="entry name" value="NA-bd_OB-fold"/>
</dbReference>
<dbReference type="GO" id="GO:0005524">
    <property type="term" value="F:ATP binding"/>
    <property type="evidence" value="ECO:0007669"/>
    <property type="project" value="InterPro"/>
</dbReference>
<comment type="function">
    <text evidence="6">The RuvA-RuvB-RuvC complex processes Holliday junction (HJ) DNA during genetic recombination and DNA repair, while the RuvA-RuvB complex plays an important role in the rescue of blocked DNA replication forks via replication fork reversal (RFR). RuvA specifically binds to HJ cruciform DNA, conferring on it an open structure. The RuvB hexamer acts as an ATP-dependent pump, pulling dsDNA into and through the RuvAB complex. HJ branch migration allows RuvC to scan DNA until it finds its consensus sequence, where it cleaves and resolves the cruciform DNA.</text>
</comment>
<keyword evidence="4 6" id="KW-0233">DNA recombination</keyword>
<comment type="caution">
    <text evidence="9">The sequence shown here is derived from an EMBL/GenBank/DDBJ whole genome shotgun (WGS) entry which is preliminary data.</text>
</comment>
<name>A0A3M0CXB7_9PROT</name>
<keyword evidence="9" id="KW-0547">Nucleotide-binding</keyword>
<keyword evidence="9" id="KW-0067">ATP-binding</keyword>
<sequence>MIAKLTGVLDSQGPDWAIVDVGGVGYLVHGSTRTLSQLPGAGEAVRLHIETVVREDAITLYGFADVAERDMFRLLTSVQGVGARVGLAILSVLTPDALKMAIAAQDKGAVAQASGVGPKLAQRVVNELKDKVAGLALGAAASTAGGAASAPAGGAGDSSVMDDAVSALVNLQYRPADAMAAVAKARAALGEDADLSALVPAALKELSPS</sequence>
<gene>
    <name evidence="6" type="primary">ruvA</name>
    <name evidence="9" type="ORF">BXY39_0681</name>
</gene>
<dbReference type="EMBL" id="REFR01000009">
    <property type="protein sequence ID" value="RMB12189.1"/>
    <property type="molecule type" value="Genomic_DNA"/>
</dbReference>
<evidence type="ECO:0000256" key="2">
    <source>
        <dbReference type="ARBA" id="ARBA00022763"/>
    </source>
</evidence>
<feature type="region of interest" description="Domain I" evidence="6">
    <location>
        <begin position="1"/>
        <end position="64"/>
    </location>
</feature>
<dbReference type="Gene3D" id="1.10.8.10">
    <property type="entry name" value="DNA helicase RuvA subunit, C-terminal domain"/>
    <property type="match status" value="1"/>
</dbReference>
<dbReference type="GO" id="GO:0000400">
    <property type="term" value="F:four-way junction DNA binding"/>
    <property type="evidence" value="ECO:0007669"/>
    <property type="project" value="UniProtKB-UniRule"/>
</dbReference>
<dbReference type="InterPro" id="IPR036267">
    <property type="entry name" value="RuvA_C_sf"/>
</dbReference>
<feature type="domain" description="DNA helicase Holliday junction RuvA type" evidence="7">
    <location>
        <begin position="1"/>
        <end position="62"/>
    </location>
</feature>
<evidence type="ECO:0000256" key="1">
    <source>
        <dbReference type="ARBA" id="ARBA00022490"/>
    </source>
</evidence>
<feature type="domain" description="Holliday junction DNA helicase RuvA C-terminal" evidence="8">
    <location>
        <begin position="160"/>
        <end position="207"/>
    </location>
</feature>
<keyword evidence="1 6" id="KW-0963">Cytoplasm</keyword>
<protein>
    <recommendedName>
        <fullName evidence="6">Holliday junction branch migration complex subunit RuvA</fullName>
    </recommendedName>
</protein>
<dbReference type="InParanoid" id="A0A3M0CXB7"/>
<dbReference type="HAMAP" id="MF_00031">
    <property type="entry name" value="DNA_HJ_migration_RuvA"/>
    <property type="match status" value="1"/>
</dbReference>
<dbReference type="Pfam" id="PF07499">
    <property type="entry name" value="RuvA_C"/>
    <property type="match status" value="1"/>
</dbReference>
<keyword evidence="9" id="KW-0347">Helicase</keyword>
<evidence type="ECO:0000256" key="6">
    <source>
        <dbReference type="HAMAP-Rule" id="MF_00031"/>
    </source>
</evidence>
<proteinExistence type="inferred from homology"/>
<dbReference type="InterPro" id="IPR013849">
    <property type="entry name" value="DNA_helicase_Holl-junc_RuvA_I"/>
</dbReference>
<dbReference type="OrthoDB" id="5293449at2"/>
<dbReference type="Pfam" id="PF01330">
    <property type="entry name" value="RuvA_N"/>
    <property type="match status" value="1"/>
</dbReference>
<organism evidence="9 10">
    <name type="scientific">Eilatimonas milleporae</name>
    <dbReference type="NCBI Taxonomy" id="911205"/>
    <lineage>
        <taxon>Bacteria</taxon>
        <taxon>Pseudomonadati</taxon>
        <taxon>Pseudomonadota</taxon>
        <taxon>Alphaproteobacteria</taxon>
        <taxon>Kordiimonadales</taxon>
        <taxon>Kordiimonadaceae</taxon>
        <taxon>Eilatimonas</taxon>
    </lineage>
</organism>
<dbReference type="SUPFAM" id="SSF46929">
    <property type="entry name" value="DNA helicase RuvA subunit, C-terminal domain"/>
    <property type="match status" value="1"/>
</dbReference>
<keyword evidence="10" id="KW-1185">Reference proteome</keyword>
<comment type="similarity">
    <text evidence="6">Belongs to the RuvA family.</text>
</comment>
<comment type="domain">
    <text evidence="6">Has three domains with a flexible linker between the domains II and III and assumes an 'L' shape. Domain III is highly mobile and contacts RuvB.</text>
</comment>
<dbReference type="GO" id="GO:0009378">
    <property type="term" value="F:four-way junction helicase activity"/>
    <property type="evidence" value="ECO:0007669"/>
    <property type="project" value="InterPro"/>
</dbReference>
<dbReference type="InterPro" id="IPR010994">
    <property type="entry name" value="RuvA_2-like"/>
</dbReference>
<dbReference type="GO" id="GO:0009379">
    <property type="term" value="C:Holliday junction helicase complex"/>
    <property type="evidence" value="ECO:0007669"/>
    <property type="project" value="InterPro"/>
</dbReference>
<comment type="subunit">
    <text evidence="6">Homotetramer. Forms an RuvA(8)-RuvB(12)-Holliday junction (HJ) complex. HJ DNA is sandwiched between 2 RuvA tetramers; dsDNA enters through RuvA and exits via RuvB. An RuvB hexamer assembles on each DNA strand where it exits the tetramer. Each RuvB hexamer is contacted by two RuvA subunits (via domain III) on 2 adjacent RuvB subunits; this complex drives branch migration. In the full resolvosome a probable DNA-RuvA(4)-RuvB(12)-RuvC(2) complex forms which resolves the HJ.</text>
</comment>
<evidence type="ECO:0000256" key="3">
    <source>
        <dbReference type="ARBA" id="ARBA00023125"/>
    </source>
</evidence>
<keyword evidence="3 6" id="KW-0238">DNA-binding</keyword>
<dbReference type="SUPFAM" id="SSF50249">
    <property type="entry name" value="Nucleic acid-binding proteins"/>
    <property type="match status" value="1"/>
</dbReference>
<evidence type="ECO:0000259" key="8">
    <source>
        <dbReference type="Pfam" id="PF07499"/>
    </source>
</evidence>
<keyword evidence="5 6" id="KW-0234">DNA repair</keyword>
<dbReference type="Pfam" id="PF14520">
    <property type="entry name" value="HHH_5"/>
    <property type="match status" value="1"/>
</dbReference>
<dbReference type="Proteomes" id="UP000271227">
    <property type="component" value="Unassembled WGS sequence"/>
</dbReference>